<dbReference type="AlphaFoldDB" id="A0A803P0E7"/>
<feature type="region of interest" description="Disordered" evidence="1">
    <location>
        <begin position="1"/>
        <end position="109"/>
    </location>
</feature>
<dbReference type="Gramene" id="evm.model.02.3222">
    <property type="protein sequence ID" value="cds.evm.model.02.3222"/>
    <property type="gene ID" value="evm.TU.02.3222"/>
</dbReference>
<dbReference type="EnsemblPlants" id="evm.model.02.3222">
    <property type="protein sequence ID" value="cds.evm.model.02.3222"/>
    <property type="gene ID" value="evm.TU.02.3222"/>
</dbReference>
<evidence type="ECO:0000256" key="1">
    <source>
        <dbReference type="SAM" id="MobiDB-lite"/>
    </source>
</evidence>
<reference evidence="2" key="1">
    <citation type="submission" date="2018-11" db="EMBL/GenBank/DDBJ databases">
        <authorList>
            <person name="Grassa J C."/>
        </authorList>
    </citation>
    <scope>NUCLEOTIDE SEQUENCE [LARGE SCALE GENOMIC DNA]</scope>
</reference>
<accession>A0A803P0E7</accession>
<organism evidence="2 3">
    <name type="scientific">Cannabis sativa</name>
    <name type="common">Hemp</name>
    <name type="synonym">Marijuana</name>
    <dbReference type="NCBI Taxonomy" id="3483"/>
    <lineage>
        <taxon>Eukaryota</taxon>
        <taxon>Viridiplantae</taxon>
        <taxon>Streptophyta</taxon>
        <taxon>Embryophyta</taxon>
        <taxon>Tracheophyta</taxon>
        <taxon>Spermatophyta</taxon>
        <taxon>Magnoliopsida</taxon>
        <taxon>eudicotyledons</taxon>
        <taxon>Gunneridae</taxon>
        <taxon>Pentapetalae</taxon>
        <taxon>rosids</taxon>
        <taxon>fabids</taxon>
        <taxon>Rosales</taxon>
        <taxon>Cannabaceae</taxon>
        <taxon>Cannabis</taxon>
    </lineage>
</organism>
<evidence type="ECO:0000313" key="2">
    <source>
        <dbReference type="EnsemblPlants" id="cds.evm.model.02.3222"/>
    </source>
</evidence>
<protein>
    <submittedName>
        <fullName evidence="2">Uncharacterized protein</fullName>
    </submittedName>
</protein>
<feature type="compositionally biased region" description="Pro residues" evidence="1">
    <location>
        <begin position="140"/>
        <end position="158"/>
    </location>
</feature>
<feature type="compositionally biased region" description="Polar residues" evidence="1">
    <location>
        <begin position="23"/>
        <end position="65"/>
    </location>
</feature>
<reference evidence="2" key="2">
    <citation type="submission" date="2021-03" db="UniProtKB">
        <authorList>
            <consortium name="EnsemblPlants"/>
        </authorList>
    </citation>
    <scope>IDENTIFICATION</scope>
</reference>
<dbReference type="EMBL" id="UZAU01000244">
    <property type="status" value="NOT_ANNOTATED_CDS"/>
    <property type="molecule type" value="Genomic_DNA"/>
</dbReference>
<name>A0A803P0E7_CANSA</name>
<feature type="region of interest" description="Disordered" evidence="1">
    <location>
        <begin position="134"/>
        <end position="170"/>
    </location>
</feature>
<sequence>MEDNDESLNTKKGNGDDFKEYNLFTNSPPNSPGFPSTVTRQASGNGVTEGNSPSEPQFSPLNVNDTPEFPPLGSVAEGNSSSSEPPIPIPHQDSSAKLQEEETVIPHQEDIFPQPVEEETAGVAEPEPQFLNQNYYLDFPPLPPSQAQPVIQPLPPSQAQPVIQPPKSKT</sequence>
<keyword evidence="3" id="KW-1185">Reference proteome</keyword>
<dbReference type="Proteomes" id="UP000596661">
    <property type="component" value="Chromosome 2"/>
</dbReference>
<proteinExistence type="predicted"/>
<evidence type="ECO:0000313" key="3">
    <source>
        <dbReference type="Proteomes" id="UP000596661"/>
    </source>
</evidence>